<feature type="region of interest" description="Disordered" evidence="1">
    <location>
        <begin position="1"/>
        <end position="32"/>
    </location>
</feature>
<sequence>MQNAGSGAGGSGTAAPSSSEAEPHAPSRARSAFAIHMQGHMGSILASSAGGTAQGTFLDRVRARYAQYQGDAAAQAEADEKAAEEKLQKDAEAKRFIESKTKKRKG</sequence>
<dbReference type="EMBL" id="JAEHOD010000204">
    <property type="protein sequence ID" value="KAG2422633.1"/>
    <property type="molecule type" value="Genomic_DNA"/>
</dbReference>
<reference evidence="2" key="1">
    <citation type="journal article" date="2020" name="bioRxiv">
        <title>Comparative genomics of Chlamydomonas.</title>
        <authorList>
            <person name="Craig R.J."/>
            <person name="Hasan A.R."/>
            <person name="Ness R.W."/>
            <person name="Keightley P.D."/>
        </authorList>
    </citation>
    <scope>NUCLEOTIDE SEQUENCE</scope>
    <source>
        <strain evidence="2">CCAP 11/173</strain>
    </source>
</reference>
<comment type="caution">
    <text evidence="2">The sequence shown here is derived from an EMBL/GenBank/DDBJ whole genome shotgun (WGS) entry which is preliminary data.</text>
</comment>
<proteinExistence type="predicted"/>
<protein>
    <submittedName>
        <fullName evidence="2">Uncharacterized protein</fullName>
    </submittedName>
</protein>
<feature type="compositionally biased region" description="Gly residues" evidence="1">
    <location>
        <begin position="1"/>
        <end position="12"/>
    </location>
</feature>
<organism evidence="2 3">
    <name type="scientific">Chlamydomonas schloesseri</name>
    <dbReference type="NCBI Taxonomy" id="2026947"/>
    <lineage>
        <taxon>Eukaryota</taxon>
        <taxon>Viridiplantae</taxon>
        <taxon>Chlorophyta</taxon>
        <taxon>core chlorophytes</taxon>
        <taxon>Chlorophyceae</taxon>
        <taxon>CS clade</taxon>
        <taxon>Chlamydomonadales</taxon>
        <taxon>Chlamydomonadaceae</taxon>
        <taxon>Chlamydomonas</taxon>
    </lineage>
</organism>
<keyword evidence="3" id="KW-1185">Reference proteome</keyword>
<dbReference type="AlphaFoldDB" id="A0A835S8C2"/>
<gene>
    <name evidence="2" type="ORF">HYH02_015408</name>
</gene>
<dbReference type="Proteomes" id="UP000613740">
    <property type="component" value="Unassembled WGS sequence"/>
</dbReference>
<accession>A0A835S8C2</accession>
<evidence type="ECO:0000256" key="1">
    <source>
        <dbReference type="SAM" id="MobiDB-lite"/>
    </source>
</evidence>
<name>A0A835S8C2_9CHLO</name>
<feature type="compositionally biased region" description="Low complexity" evidence="1">
    <location>
        <begin position="13"/>
        <end position="26"/>
    </location>
</feature>
<evidence type="ECO:0000313" key="2">
    <source>
        <dbReference type="EMBL" id="KAG2422633.1"/>
    </source>
</evidence>
<evidence type="ECO:0000313" key="3">
    <source>
        <dbReference type="Proteomes" id="UP000613740"/>
    </source>
</evidence>